<dbReference type="RefSeq" id="WP_160131527.1">
    <property type="nucleotide sequence ID" value="NZ_CP019288.1"/>
</dbReference>
<keyword evidence="1" id="KW-0732">Signal</keyword>
<name>A0A7L4ZSD3_9FLAO</name>
<reference evidence="2 3" key="1">
    <citation type="journal article" date="2013" name="Int. J. Syst. Evol. Microbiol.">
        <title>Kordia antarctica sp. nov., isolated from Antarctic seawater.</title>
        <authorList>
            <person name="Baek K."/>
            <person name="Choi A."/>
            <person name="Kang I."/>
            <person name="Lee K."/>
            <person name="Cho J.C."/>
        </authorList>
    </citation>
    <scope>NUCLEOTIDE SEQUENCE [LARGE SCALE GENOMIC DNA]</scope>
    <source>
        <strain evidence="2 3">IMCC3317</strain>
    </source>
</reference>
<proteinExistence type="predicted"/>
<evidence type="ECO:0000313" key="3">
    <source>
        <dbReference type="Proteomes" id="UP000464657"/>
    </source>
</evidence>
<dbReference type="AlphaFoldDB" id="A0A7L4ZSD3"/>
<evidence type="ECO:0000313" key="2">
    <source>
        <dbReference type="EMBL" id="QHI39016.1"/>
    </source>
</evidence>
<feature type="signal peptide" evidence="1">
    <location>
        <begin position="1"/>
        <end position="21"/>
    </location>
</feature>
<organism evidence="2 3">
    <name type="scientific">Kordia antarctica</name>
    <dbReference type="NCBI Taxonomy" id="1218801"/>
    <lineage>
        <taxon>Bacteria</taxon>
        <taxon>Pseudomonadati</taxon>
        <taxon>Bacteroidota</taxon>
        <taxon>Flavobacteriia</taxon>
        <taxon>Flavobacteriales</taxon>
        <taxon>Flavobacteriaceae</taxon>
        <taxon>Kordia</taxon>
    </lineage>
</organism>
<dbReference type="EMBL" id="CP019288">
    <property type="protein sequence ID" value="QHI39016.1"/>
    <property type="molecule type" value="Genomic_DNA"/>
</dbReference>
<dbReference type="OrthoDB" id="1444911at2"/>
<keyword evidence="3" id="KW-1185">Reference proteome</keyword>
<accession>A0A7L4ZSD3</accession>
<gene>
    <name evidence="2" type="ORF">IMCC3317_44160</name>
</gene>
<evidence type="ECO:0000256" key="1">
    <source>
        <dbReference type="SAM" id="SignalP"/>
    </source>
</evidence>
<dbReference type="KEGG" id="kan:IMCC3317_44160"/>
<sequence length="130" mass="14976">MKMIQKFVLAITLLIAVQISAQETENIAVENFKLPSFSELSTDIATDYYKVRESLPNLSNIGEHVQKEIRRGFYSENSITYTFRNFTDGNSLLPNISPQRFQLRNNLNTIMFNGFDANQMHFNGAYKRAN</sequence>
<dbReference type="Proteomes" id="UP000464657">
    <property type="component" value="Chromosome"/>
</dbReference>
<protein>
    <submittedName>
        <fullName evidence="2">Uncharacterized protein</fullName>
    </submittedName>
</protein>
<feature type="chain" id="PRO_5029572778" evidence="1">
    <location>
        <begin position="22"/>
        <end position="130"/>
    </location>
</feature>